<feature type="transmembrane region" description="Helical" evidence="1">
    <location>
        <begin position="20"/>
        <end position="37"/>
    </location>
</feature>
<dbReference type="EMBL" id="BLXT01006967">
    <property type="protein sequence ID" value="GFO35139.1"/>
    <property type="molecule type" value="Genomic_DNA"/>
</dbReference>
<keyword evidence="1" id="KW-0812">Transmembrane</keyword>
<keyword evidence="1" id="KW-1133">Transmembrane helix</keyword>
<reference evidence="2 3" key="1">
    <citation type="journal article" date="2021" name="Elife">
        <title>Chloroplast acquisition without the gene transfer in kleptoplastic sea slugs, Plakobranchus ocellatus.</title>
        <authorList>
            <person name="Maeda T."/>
            <person name="Takahashi S."/>
            <person name="Yoshida T."/>
            <person name="Shimamura S."/>
            <person name="Takaki Y."/>
            <person name="Nagai Y."/>
            <person name="Toyoda A."/>
            <person name="Suzuki Y."/>
            <person name="Arimoto A."/>
            <person name="Ishii H."/>
            <person name="Satoh N."/>
            <person name="Nishiyama T."/>
            <person name="Hasebe M."/>
            <person name="Maruyama T."/>
            <person name="Minagawa J."/>
            <person name="Obokata J."/>
            <person name="Shigenobu S."/>
        </authorList>
    </citation>
    <scope>NUCLEOTIDE SEQUENCE [LARGE SCALE GENOMIC DNA]</scope>
</reference>
<evidence type="ECO:0000313" key="2">
    <source>
        <dbReference type="EMBL" id="GFO35139.1"/>
    </source>
</evidence>
<evidence type="ECO:0000313" key="3">
    <source>
        <dbReference type="Proteomes" id="UP000735302"/>
    </source>
</evidence>
<keyword evidence="3" id="KW-1185">Reference proteome</keyword>
<organism evidence="2 3">
    <name type="scientific">Plakobranchus ocellatus</name>
    <dbReference type="NCBI Taxonomy" id="259542"/>
    <lineage>
        <taxon>Eukaryota</taxon>
        <taxon>Metazoa</taxon>
        <taxon>Spiralia</taxon>
        <taxon>Lophotrochozoa</taxon>
        <taxon>Mollusca</taxon>
        <taxon>Gastropoda</taxon>
        <taxon>Heterobranchia</taxon>
        <taxon>Euthyneura</taxon>
        <taxon>Panpulmonata</taxon>
        <taxon>Sacoglossa</taxon>
        <taxon>Placobranchoidea</taxon>
        <taxon>Plakobranchidae</taxon>
        <taxon>Plakobranchus</taxon>
    </lineage>
</organism>
<dbReference type="AlphaFoldDB" id="A0AAV4CTE1"/>
<proteinExistence type="predicted"/>
<comment type="caution">
    <text evidence="2">The sequence shown here is derived from an EMBL/GenBank/DDBJ whole genome shotgun (WGS) entry which is preliminary data.</text>
</comment>
<accession>A0AAV4CTE1</accession>
<gene>
    <name evidence="2" type="ORF">PoB_006164400</name>
</gene>
<protein>
    <submittedName>
        <fullName evidence="2">Uncharacterized protein</fullName>
    </submittedName>
</protein>
<dbReference type="Proteomes" id="UP000735302">
    <property type="component" value="Unassembled WGS sequence"/>
</dbReference>
<evidence type="ECO:0000256" key="1">
    <source>
        <dbReference type="SAM" id="Phobius"/>
    </source>
</evidence>
<sequence length="128" mass="14114">MMGSGSGPMVHEANSYADTFLILWAGMKIVFGILALTSPHSAAPPLQFCYASNCYKERSVAVQFYITRSTHRFWGTTRTHLVPNARSTVRAQEIKHCLRFCGGSGSGVSPHEFANGRRVVDIKSEVLH</sequence>
<keyword evidence="1" id="KW-0472">Membrane</keyword>
<name>A0AAV4CTE1_9GAST</name>